<evidence type="ECO:0000313" key="3">
    <source>
        <dbReference type="Proteomes" id="UP000298652"/>
    </source>
</evidence>
<accession>A0A4U6UF28</accession>
<evidence type="ECO:0000256" key="1">
    <source>
        <dbReference type="SAM" id="MobiDB-lite"/>
    </source>
</evidence>
<evidence type="ECO:0000313" key="2">
    <source>
        <dbReference type="EMBL" id="TKW12279.1"/>
    </source>
</evidence>
<proteinExistence type="predicted"/>
<name>A0A4U6UF28_SETVI</name>
<sequence>MGNLVSQGVGRGAGMRPLVLVRDGSRTRVEEHTGVAELMIDTSGHVVACAFDVIRERRVRAMAADELLHGGEVYLLVHANRESGARLSDREVLGHRAVGLKEEEIKEEDAHRQQGQQGLPVDLLDGQRRKGGSICQKWAQDHYGIEPRQWRSALDTMYET</sequence>
<dbReference type="Gramene" id="TKW12279">
    <property type="protein sequence ID" value="TKW12279"/>
    <property type="gene ID" value="SEVIR_5G026700v2"/>
</dbReference>
<dbReference type="AlphaFoldDB" id="A0A4U6UF28"/>
<dbReference type="InterPro" id="IPR025322">
    <property type="entry name" value="PADRE_dom"/>
</dbReference>
<dbReference type="Proteomes" id="UP000298652">
    <property type="component" value="Chromosome 5"/>
</dbReference>
<keyword evidence="3" id="KW-1185">Reference proteome</keyword>
<dbReference type="OMA" id="GSICQKW"/>
<dbReference type="Pfam" id="PF14009">
    <property type="entry name" value="PADRE"/>
    <property type="match status" value="1"/>
</dbReference>
<organism evidence="2 3">
    <name type="scientific">Setaria viridis</name>
    <name type="common">Green bristlegrass</name>
    <name type="synonym">Setaria italica subsp. viridis</name>
    <dbReference type="NCBI Taxonomy" id="4556"/>
    <lineage>
        <taxon>Eukaryota</taxon>
        <taxon>Viridiplantae</taxon>
        <taxon>Streptophyta</taxon>
        <taxon>Embryophyta</taxon>
        <taxon>Tracheophyta</taxon>
        <taxon>Spermatophyta</taxon>
        <taxon>Magnoliopsida</taxon>
        <taxon>Liliopsida</taxon>
        <taxon>Poales</taxon>
        <taxon>Poaceae</taxon>
        <taxon>PACMAD clade</taxon>
        <taxon>Panicoideae</taxon>
        <taxon>Panicodae</taxon>
        <taxon>Paniceae</taxon>
        <taxon>Cenchrinae</taxon>
        <taxon>Setaria</taxon>
    </lineage>
</organism>
<gene>
    <name evidence="2" type="ORF">SEVIR_5G026700v2</name>
</gene>
<dbReference type="EMBL" id="CM016556">
    <property type="protein sequence ID" value="TKW12279.1"/>
    <property type="molecule type" value="Genomic_DNA"/>
</dbReference>
<reference evidence="2" key="1">
    <citation type="submission" date="2019-03" db="EMBL/GenBank/DDBJ databases">
        <title>WGS assembly of Setaria viridis.</title>
        <authorList>
            <person name="Huang P."/>
            <person name="Jenkins J."/>
            <person name="Grimwood J."/>
            <person name="Barry K."/>
            <person name="Healey A."/>
            <person name="Mamidi S."/>
            <person name="Sreedasyam A."/>
            <person name="Shu S."/>
            <person name="Feldman M."/>
            <person name="Wu J."/>
            <person name="Yu Y."/>
            <person name="Chen C."/>
            <person name="Johnson J."/>
            <person name="Rokhsar D."/>
            <person name="Baxter I."/>
            <person name="Schmutz J."/>
            <person name="Brutnell T."/>
            <person name="Kellogg E."/>
        </authorList>
    </citation>
    <scope>NUCLEOTIDE SEQUENCE [LARGE SCALE GENOMIC DNA]</scope>
</reference>
<protein>
    <submittedName>
        <fullName evidence="2">Uncharacterized protein</fullName>
    </submittedName>
</protein>
<feature type="region of interest" description="Disordered" evidence="1">
    <location>
        <begin position="105"/>
        <end position="125"/>
    </location>
</feature>